<feature type="region of interest" description="Disordered" evidence="1">
    <location>
        <begin position="297"/>
        <end position="477"/>
    </location>
</feature>
<keyword evidence="2" id="KW-0812">Transmembrane</keyword>
<gene>
    <name evidence="3" type="ORF">AMP9_4053</name>
</gene>
<evidence type="ECO:0000256" key="2">
    <source>
        <dbReference type="SAM" id="Phobius"/>
    </source>
</evidence>
<accession>A0A484P6T8</accession>
<keyword evidence="2" id="KW-0472">Membrane</keyword>
<name>A0A484P6T8_9ZZZZ</name>
<keyword evidence="2" id="KW-1133">Transmembrane helix</keyword>
<sequence length="499" mass="51422">MMRETNPEGDAWIARQLDTLADAGRRSLSHVAHRAALERAVRWAAPAAVPAPLLFCLASAFSRVDVVWMLLVSAAVPLSVQVAAYVVFRSRQVIDRRAALGVFDARLQAGDRIGSADQFLHEGHGDGFRAAAVQDAQPWIERALALPAKALDAGRLDWPRRAWVFPLAALALLGLAMLLPGARGPWIDEMGSSSAAASPQALLTQQPETVAGDAQRPVGSEDAEHSGASAAIQPGEGGGAAPAAGGDASQSGARPSSPGPQRDGGRMAPRGAAASASSETVANAPVVAASANSAGRAMAASAEALQRPTPSQVQADGGEGGDGEPGIDSRGANPLEDTADSPAQAGLPSTGSRGNPPPSQPRAGEQGPSQPSQRNPSQRGDQGQGQGQGQGNREGQQGQGRSAGEGIKRTRGVSGLLLGVPMEDRLIGTANPGRIKSLPRPAQPTATQTTPDRAQARGEGHGDAGEIIHRPSGAEDERLVRDYFMRQREGAGPQDQDDR</sequence>
<feature type="compositionally biased region" description="Gly residues" evidence="1">
    <location>
        <begin position="382"/>
        <end position="403"/>
    </location>
</feature>
<dbReference type="EMBL" id="CAADHY010000015">
    <property type="protein sequence ID" value="VFR21678.1"/>
    <property type="molecule type" value="Genomic_DNA"/>
</dbReference>
<proteinExistence type="predicted"/>
<organism evidence="3">
    <name type="scientific">plant metagenome</name>
    <dbReference type="NCBI Taxonomy" id="1297885"/>
    <lineage>
        <taxon>unclassified sequences</taxon>
        <taxon>metagenomes</taxon>
        <taxon>organismal metagenomes</taxon>
    </lineage>
</organism>
<protein>
    <submittedName>
        <fullName evidence="3">Phage tail fiber protein</fullName>
    </submittedName>
</protein>
<dbReference type="AlphaFoldDB" id="A0A484P6T8"/>
<feature type="transmembrane region" description="Helical" evidence="2">
    <location>
        <begin position="67"/>
        <end position="88"/>
    </location>
</feature>
<feature type="compositionally biased region" description="Low complexity" evidence="1">
    <location>
        <begin position="439"/>
        <end position="453"/>
    </location>
</feature>
<feature type="compositionally biased region" description="Low complexity" evidence="1">
    <location>
        <begin position="241"/>
        <end position="253"/>
    </location>
</feature>
<evidence type="ECO:0000256" key="1">
    <source>
        <dbReference type="SAM" id="MobiDB-lite"/>
    </source>
</evidence>
<feature type="compositionally biased region" description="Polar residues" evidence="1">
    <location>
        <begin position="367"/>
        <end position="377"/>
    </location>
</feature>
<feature type="transmembrane region" description="Helical" evidence="2">
    <location>
        <begin position="163"/>
        <end position="182"/>
    </location>
</feature>
<feature type="compositionally biased region" description="Basic and acidic residues" evidence="1">
    <location>
        <begin position="454"/>
        <end position="477"/>
    </location>
</feature>
<feature type="transmembrane region" description="Helical" evidence="2">
    <location>
        <begin position="43"/>
        <end position="61"/>
    </location>
</feature>
<feature type="region of interest" description="Disordered" evidence="1">
    <location>
        <begin position="208"/>
        <end position="281"/>
    </location>
</feature>
<reference evidence="3" key="1">
    <citation type="submission" date="2019-03" db="EMBL/GenBank/DDBJ databases">
        <authorList>
            <person name="Danneels B."/>
        </authorList>
    </citation>
    <scope>NUCLEOTIDE SEQUENCE</scope>
</reference>
<evidence type="ECO:0000313" key="3">
    <source>
        <dbReference type="EMBL" id="VFR21678.1"/>
    </source>
</evidence>